<dbReference type="Pfam" id="PF12771">
    <property type="entry name" value="SusD-like_2"/>
    <property type="match status" value="1"/>
</dbReference>
<dbReference type="SUPFAM" id="SSF48452">
    <property type="entry name" value="TPR-like"/>
    <property type="match status" value="1"/>
</dbReference>
<name>A0A4R6WMW3_9SPHI</name>
<dbReference type="Gene3D" id="1.25.40.390">
    <property type="match status" value="1"/>
</dbReference>
<dbReference type="InterPro" id="IPR041662">
    <property type="entry name" value="SusD-like_2"/>
</dbReference>
<accession>A0A4R6WMW3</accession>
<dbReference type="EMBL" id="SNYV01000011">
    <property type="protein sequence ID" value="TDQ80122.1"/>
    <property type="molecule type" value="Genomic_DNA"/>
</dbReference>
<evidence type="ECO:0000313" key="1">
    <source>
        <dbReference type="EMBL" id="TDQ80122.1"/>
    </source>
</evidence>
<dbReference type="AlphaFoldDB" id="A0A4R6WMW3"/>
<gene>
    <name evidence="1" type="ORF">CLV99_1577</name>
</gene>
<keyword evidence="2" id="KW-1185">Reference proteome</keyword>
<protein>
    <submittedName>
        <fullName evidence="1">SusD-like starch-binding protein associating with outer membrane</fullName>
    </submittedName>
</protein>
<comment type="caution">
    <text evidence="1">The sequence shown here is derived from an EMBL/GenBank/DDBJ whole genome shotgun (WGS) entry which is preliminary data.</text>
</comment>
<proteinExistence type="predicted"/>
<sequence length="509" mass="56718">MYQKTIQMKTPIFKHILFLSMGTAAMLMNSSCTKDFERINTPPTSVTTVDPALLLSRILRDGTFQESGELPNNKFGSWVQHWAGGPVVPVSRYFEGPENLIWGQHFQLLRNISQIKQELKGLENDPAGRSKLAIAEIYEVFLYQRLTDLFGDVPFSEVTQNSGAINRTPKFDKQEDIYPALVQRLDQSLAKLTTGDASYGTADFFYGGNIDKWKKFGNSLKLRIGMRMRYANSSLAQQTVTSALSSNYGLLASNADNAAVATFNNAQAENQNPILRQFTTGSADLRYLANTLVDKLKADDDPRLPILAHPVTIGGTTTYQGIGVSLTDNQLSQLIRANYSTANRNTWFSLTFAPIPSYALTYSDVCFYKAEAALLGWGSTNSQAHGLFVDGVKAAFALPPYNLSTLPTSYEQGILSFNNLSDSEKMEKIGTQKWIHLFGRNMEAFAEWRRTGYPQLTPGPNPGSTNGQIPRRGIYSSEEAELNQTNYKEAVNRMSNGDSFLSKVWWDKR</sequence>
<reference evidence="1 2" key="1">
    <citation type="submission" date="2019-03" db="EMBL/GenBank/DDBJ databases">
        <title>Genomic Encyclopedia of Archaeal and Bacterial Type Strains, Phase II (KMG-II): from individual species to whole genera.</title>
        <authorList>
            <person name="Goeker M."/>
        </authorList>
    </citation>
    <scope>NUCLEOTIDE SEQUENCE [LARGE SCALE GENOMIC DNA]</scope>
    <source>
        <strain evidence="1 2">DSM 28353</strain>
    </source>
</reference>
<dbReference type="Proteomes" id="UP000295292">
    <property type="component" value="Unassembled WGS sequence"/>
</dbReference>
<evidence type="ECO:0000313" key="2">
    <source>
        <dbReference type="Proteomes" id="UP000295292"/>
    </source>
</evidence>
<dbReference type="InterPro" id="IPR011990">
    <property type="entry name" value="TPR-like_helical_dom_sf"/>
</dbReference>
<organism evidence="1 2">
    <name type="scientific">Sphingobacterium yanglingense</name>
    <dbReference type="NCBI Taxonomy" id="1437280"/>
    <lineage>
        <taxon>Bacteria</taxon>
        <taxon>Pseudomonadati</taxon>
        <taxon>Bacteroidota</taxon>
        <taxon>Sphingobacteriia</taxon>
        <taxon>Sphingobacteriales</taxon>
        <taxon>Sphingobacteriaceae</taxon>
        <taxon>Sphingobacterium</taxon>
    </lineage>
</organism>